<protein>
    <recommendedName>
        <fullName evidence="3">S-layer protein</fullName>
    </recommendedName>
</protein>
<proteinExistence type="predicted"/>
<evidence type="ECO:0000313" key="2">
    <source>
        <dbReference type="Proteomes" id="UP000189369"/>
    </source>
</evidence>
<evidence type="ECO:0000313" key="1">
    <source>
        <dbReference type="EMBL" id="AQS51401.1"/>
    </source>
</evidence>
<evidence type="ECO:0008006" key="3">
    <source>
        <dbReference type="Google" id="ProtNLM"/>
    </source>
</evidence>
<dbReference type="OrthoDB" id="8549906at2"/>
<gene>
    <name evidence="1" type="ORF">PAEH1_07255</name>
</gene>
<accession>A0A1U9K059</accession>
<dbReference type="SUPFAM" id="SSF51120">
    <property type="entry name" value="beta-Roll"/>
    <property type="match status" value="1"/>
</dbReference>
<organism evidence="1 2">
    <name type="scientific">Paenalcaligenes hominis</name>
    <dbReference type="NCBI Taxonomy" id="643674"/>
    <lineage>
        <taxon>Bacteria</taxon>
        <taxon>Pseudomonadati</taxon>
        <taxon>Pseudomonadota</taxon>
        <taxon>Betaproteobacteria</taxon>
        <taxon>Burkholderiales</taxon>
        <taxon>Alcaligenaceae</taxon>
        <taxon>Paenalcaligenes</taxon>
    </lineage>
</organism>
<dbReference type="AlphaFoldDB" id="A0A1U9K059"/>
<dbReference type="EMBL" id="CP019697">
    <property type="protein sequence ID" value="AQS51401.1"/>
    <property type="molecule type" value="Genomic_DNA"/>
</dbReference>
<dbReference type="STRING" id="643674.PAEH1_07255"/>
<reference evidence="1 2" key="1">
    <citation type="submission" date="2017-01" db="EMBL/GenBank/DDBJ databases">
        <title>Complete Genome Sequence of Paenalcaligenes hominis, Isolated from a paraplegic Patient with neurogenic bladder.</title>
        <authorList>
            <person name="Mukhopadhyay R."/>
            <person name="Joaquin J."/>
            <person name="Hogue R."/>
            <person name="Kilaru A."/>
            <person name="Jospin G."/>
            <person name="Mars K."/>
            <person name="Eisen J.A."/>
            <person name="Chaturvedi V."/>
        </authorList>
    </citation>
    <scope>NUCLEOTIDE SEQUENCE [LARGE SCALE GENOMIC DNA]</scope>
    <source>
        <strain evidence="1 2">15S00501</strain>
    </source>
</reference>
<dbReference type="InterPro" id="IPR011049">
    <property type="entry name" value="Serralysin-like_metalloprot_C"/>
</dbReference>
<dbReference type="KEGG" id="phn:PAEH1_07255"/>
<dbReference type="Proteomes" id="UP000189369">
    <property type="component" value="Chromosome"/>
</dbReference>
<sequence>MANAFFNANLYLAKNPDLVRAGLHTEEQLWDHYVNYGAQESRTVETRAPNAWFDVNYYLGSYPDLIAAGVTAAQALDHYFTYGINEGRQFNATIRTSDFTADDYAAENADVREALGIEEDAELTAQDKANLLKHYLAWGYAENREGAGEEFEAVVNAKNELVVSVDGNKLVNNVGTIAADEFFVNENLAAAESVVIDGLGGDDTVRFAAEQTKEVTLRNVENVVVNDVTVKAKLESKLNSVKLEGEANATLNFAAAAVAGSNDVLNVSVKDVNAELTVNGFETVNVALGSKFDDGLFTLTANKSTGSTQAVNLTGGKKDGSVNLTFDNEASSKLTDLTIDGSGLAAGVGAVTITGEALNIKNVVVKGSTTAENNFNVAVGDKQAVTVIGGDADDTFTAKKAIETFTGGKGDDTFKFDAESSVVTTKKVDDKAVIDGVDTITDFKKGDALEIAGFTELKAIAPVTGKDFSTLDAWVKYALTDPAADNGNAFNFGGDGYIIVDGEDGDAFADLSLVKLAGVDVNKLEQDAETGAIAFA</sequence>
<name>A0A1U9K059_9BURK</name>